<dbReference type="CDD" id="cd04453">
    <property type="entry name" value="S1_RNase_E"/>
    <property type="match status" value="1"/>
</dbReference>
<feature type="compositionally biased region" description="Basic residues" evidence="18">
    <location>
        <begin position="578"/>
        <end position="592"/>
    </location>
</feature>
<comment type="cofactor">
    <cofactor evidence="1">
        <name>Mg(2+)</name>
        <dbReference type="ChEBI" id="CHEBI:18420"/>
    </cofactor>
</comment>
<dbReference type="GO" id="GO:0046872">
    <property type="term" value="F:metal ion binding"/>
    <property type="evidence" value="ECO:0007669"/>
    <property type="project" value="UniProtKB-KW"/>
</dbReference>
<evidence type="ECO:0000256" key="7">
    <source>
        <dbReference type="ARBA" id="ARBA00022519"/>
    </source>
</evidence>
<feature type="compositionally biased region" description="Basic and acidic residues" evidence="18">
    <location>
        <begin position="116"/>
        <end position="129"/>
    </location>
</feature>
<evidence type="ECO:0000256" key="18">
    <source>
        <dbReference type="SAM" id="MobiDB-lite"/>
    </source>
</evidence>
<feature type="domain" description="S1 motif" evidence="19">
    <location>
        <begin position="42"/>
        <end position="131"/>
    </location>
</feature>
<dbReference type="GO" id="GO:0019843">
    <property type="term" value="F:rRNA binding"/>
    <property type="evidence" value="ECO:0007669"/>
    <property type="project" value="UniProtKB-KW"/>
</dbReference>
<dbReference type="Pfam" id="PF10150">
    <property type="entry name" value="RNase_E_G"/>
    <property type="match status" value="1"/>
</dbReference>
<dbReference type="InterPro" id="IPR019307">
    <property type="entry name" value="RNA-bd_AU-1/RNase_E/G"/>
</dbReference>
<evidence type="ECO:0000256" key="6">
    <source>
        <dbReference type="ARBA" id="ARBA00022490"/>
    </source>
</evidence>
<evidence type="ECO:0000256" key="16">
    <source>
        <dbReference type="ARBA" id="ARBA00022884"/>
    </source>
</evidence>
<keyword evidence="11" id="KW-0479">Metal-binding</keyword>
<dbReference type="InterPro" id="IPR004659">
    <property type="entry name" value="RNase_E/G"/>
</dbReference>
<evidence type="ECO:0000256" key="1">
    <source>
        <dbReference type="ARBA" id="ARBA00001946"/>
    </source>
</evidence>
<comment type="subcellular location">
    <subcellularLocation>
        <location evidence="2">Cytoplasm</location>
    </subcellularLocation>
</comment>
<dbReference type="AlphaFoldDB" id="A0A940IBD9"/>
<evidence type="ECO:0000256" key="11">
    <source>
        <dbReference type="ARBA" id="ARBA00022723"/>
    </source>
</evidence>
<keyword evidence="9" id="KW-0819">tRNA processing</keyword>
<dbReference type="SUPFAM" id="SSF50249">
    <property type="entry name" value="Nucleic acid-binding proteins"/>
    <property type="match status" value="1"/>
</dbReference>
<keyword evidence="5" id="KW-1003">Cell membrane</keyword>
<dbReference type="PANTHER" id="PTHR30001:SF1">
    <property type="entry name" value="RIBONUCLEASE E_G-LIKE PROTEIN, CHLOROPLASTIC"/>
    <property type="match status" value="1"/>
</dbReference>
<evidence type="ECO:0000256" key="13">
    <source>
        <dbReference type="ARBA" id="ARBA00022759"/>
    </source>
</evidence>
<dbReference type="SMART" id="SM00316">
    <property type="entry name" value="S1"/>
    <property type="match status" value="1"/>
</dbReference>
<evidence type="ECO:0000313" key="21">
    <source>
        <dbReference type="Proteomes" id="UP000721442"/>
    </source>
</evidence>
<evidence type="ECO:0000256" key="9">
    <source>
        <dbReference type="ARBA" id="ARBA00022694"/>
    </source>
</evidence>
<name>A0A940IBD9_9PROT</name>
<evidence type="ECO:0000256" key="3">
    <source>
        <dbReference type="ARBA" id="ARBA00005663"/>
    </source>
</evidence>
<evidence type="ECO:0000256" key="4">
    <source>
        <dbReference type="ARBA" id="ARBA00017719"/>
    </source>
</evidence>
<accession>A0A940IBD9</accession>
<feature type="region of interest" description="Disordered" evidence="18">
    <location>
        <begin position="99"/>
        <end position="129"/>
    </location>
</feature>
<evidence type="ECO:0000256" key="15">
    <source>
        <dbReference type="ARBA" id="ARBA00022842"/>
    </source>
</evidence>
<evidence type="ECO:0000256" key="12">
    <source>
        <dbReference type="ARBA" id="ARBA00022730"/>
    </source>
</evidence>
<dbReference type="GO" id="GO:0006364">
    <property type="term" value="P:rRNA processing"/>
    <property type="evidence" value="ECO:0007669"/>
    <property type="project" value="UniProtKB-KW"/>
</dbReference>
<dbReference type="Proteomes" id="UP000721442">
    <property type="component" value="Unassembled WGS sequence"/>
</dbReference>
<dbReference type="InterPro" id="IPR003029">
    <property type="entry name" value="S1_domain"/>
</dbReference>
<dbReference type="NCBIfam" id="TIGR00757">
    <property type="entry name" value="RNaseEG"/>
    <property type="match status" value="1"/>
</dbReference>
<keyword evidence="8" id="KW-0698">rRNA processing</keyword>
<evidence type="ECO:0000313" key="20">
    <source>
        <dbReference type="EMBL" id="MBO8407012.1"/>
    </source>
</evidence>
<dbReference type="InterPro" id="IPR012340">
    <property type="entry name" value="NA-bd_OB-fold"/>
</dbReference>
<keyword evidence="6" id="KW-0963">Cytoplasm</keyword>
<dbReference type="GO" id="GO:0008033">
    <property type="term" value="P:tRNA processing"/>
    <property type="evidence" value="ECO:0007669"/>
    <property type="project" value="UniProtKB-KW"/>
</dbReference>
<keyword evidence="13" id="KW-0255">Endonuclease</keyword>
<reference evidence="20" key="1">
    <citation type="submission" date="2020-10" db="EMBL/GenBank/DDBJ databases">
        <authorList>
            <person name="Gilroy R."/>
        </authorList>
    </citation>
    <scope>NUCLEOTIDE SEQUENCE</scope>
    <source>
        <strain evidence="20">B1-16210</strain>
    </source>
</reference>
<dbReference type="PROSITE" id="PS50126">
    <property type="entry name" value="S1"/>
    <property type="match status" value="1"/>
</dbReference>
<organism evidence="20 21">
    <name type="scientific">Candidatus Enterousia excrementavium</name>
    <dbReference type="NCBI Taxonomy" id="2840789"/>
    <lineage>
        <taxon>Bacteria</taxon>
        <taxon>Pseudomonadati</taxon>
        <taxon>Pseudomonadota</taxon>
        <taxon>Alphaproteobacteria</taxon>
        <taxon>Candidatus Enterousia</taxon>
    </lineage>
</organism>
<proteinExistence type="inferred from homology"/>
<comment type="similarity">
    <text evidence="3">Belongs to the RNase E/G family. RNase G subfamily.</text>
</comment>
<keyword evidence="10" id="KW-0540">Nuclease</keyword>
<keyword evidence="16" id="KW-0694">RNA-binding</keyword>
<dbReference type="Pfam" id="PF20833">
    <property type="entry name" value="RNase_E_G_Thio"/>
    <property type="match status" value="1"/>
</dbReference>
<keyword evidence="15" id="KW-0460">Magnesium</keyword>
<dbReference type="GO" id="GO:0004519">
    <property type="term" value="F:endonuclease activity"/>
    <property type="evidence" value="ECO:0007669"/>
    <property type="project" value="UniProtKB-KW"/>
</dbReference>
<keyword evidence="17" id="KW-0472">Membrane</keyword>
<evidence type="ECO:0000259" key="19">
    <source>
        <dbReference type="PROSITE" id="PS50126"/>
    </source>
</evidence>
<feature type="region of interest" description="Disordered" evidence="18">
    <location>
        <begin position="555"/>
        <end position="598"/>
    </location>
</feature>
<keyword evidence="12" id="KW-0699">rRNA-binding</keyword>
<evidence type="ECO:0000256" key="17">
    <source>
        <dbReference type="ARBA" id="ARBA00023136"/>
    </source>
</evidence>
<dbReference type="PANTHER" id="PTHR30001">
    <property type="entry name" value="RIBONUCLEASE"/>
    <property type="match status" value="1"/>
</dbReference>
<gene>
    <name evidence="20" type="ORF">IAC77_00950</name>
</gene>
<evidence type="ECO:0000256" key="2">
    <source>
        <dbReference type="ARBA" id="ARBA00004496"/>
    </source>
</evidence>
<dbReference type="GO" id="GO:0005737">
    <property type="term" value="C:cytoplasm"/>
    <property type="evidence" value="ECO:0007669"/>
    <property type="project" value="UniProtKB-SubCell"/>
</dbReference>
<dbReference type="GO" id="GO:0016787">
    <property type="term" value="F:hydrolase activity"/>
    <property type="evidence" value="ECO:0007669"/>
    <property type="project" value="UniProtKB-KW"/>
</dbReference>
<dbReference type="Gene3D" id="3.40.1260.20">
    <property type="entry name" value="Ribonuclease E, catalytic domain"/>
    <property type="match status" value="1"/>
</dbReference>
<evidence type="ECO:0000256" key="14">
    <source>
        <dbReference type="ARBA" id="ARBA00022801"/>
    </source>
</evidence>
<feature type="compositionally biased region" description="Acidic residues" evidence="18">
    <location>
        <begin position="100"/>
        <end position="115"/>
    </location>
</feature>
<feature type="compositionally biased region" description="Basic and acidic residues" evidence="18">
    <location>
        <begin position="559"/>
        <end position="572"/>
    </location>
</feature>
<protein>
    <recommendedName>
        <fullName evidence="4">Ribonuclease G</fullName>
    </recommendedName>
</protein>
<dbReference type="GO" id="GO:0004540">
    <property type="term" value="F:RNA nuclease activity"/>
    <property type="evidence" value="ECO:0007669"/>
    <property type="project" value="InterPro"/>
</dbReference>
<dbReference type="Gene3D" id="2.40.50.140">
    <property type="entry name" value="Nucleic acid-binding proteins"/>
    <property type="match status" value="1"/>
</dbReference>
<sequence>MSKKIYVDAVHPEETRVVVVDTTTNRVSDFDVETTTKPQIKGNIYLAKVIRVEPSLQAAFVDYGSGKNGFLPFSEIHPDYYQVTPEQKKKLLELAHANIVDDDDDPDDEADEVAEYDDHSAGEDNKELTKRSHEFKIQDVIKPKQILLVQGVKEERGQKGASMTTYLSLAGRFAVLMPNSRKRNSYGISKKISDKAERARLREILHELKIPRGMTVVLRTAALGANAVDIAKDYDYLVNLWNEIRKTTLESVAPVTIHTEDSLLRRVVRDFLSDKDDVLIIQGEEAYDAAKQYFQQMYGRAPRKQLVQYRDAAVPLMVKAGVEKQLEGMHGPYVQLPSGGSLVINQTEAMVTIDVNSSRAIKEKDIEQTALNTNLEAAEEIALQLRLRDLAGIVAIDFIDMEEEKNNRKLESKMREVMKRDRARTQVAKINNFGVLMLSRQRLRSSFMESSYVQCPHCMGAGVVPSIQTASIIMFRHLQEKLLAKSAQKIIMTVPTDVAIYLLNNKRAELAAMESEFETEIVIVGDDSLMNIDQYSIQRVAPEQNKTEDALGAYAPSTDAKKKNAQHAEAKKTTMNAPRRKRKKQPARKKTIWQKLVG</sequence>
<evidence type="ECO:0000256" key="10">
    <source>
        <dbReference type="ARBA" id="ARBA00022722"/>
    </source>
</evidence>
<comment type="caution">
    <text evidence="20">The sequence shown here is derived from an EMBL/GenBank/DDBJ whole genome shotgun (WGS) entry which is preliminary data.</text>
</comment>
<dbReference type="Pfam" id="PF00575">
    <property type="entry name" value="S1"/>
    <property type="match status" value="1"/>
</dbReference>
<evidence type="ECO:0000256" key="5">
    <source>
        <dbReference type="ARBA" id="ARBA00022475"/>
    </source>
</evidence>
<dbReference type="InterPro" id="IPR048583">
    <property type="entry name" value="RNase_E_G_thioredoxin-like"/>
</dbReference>
<keyword evidence="14" id="KW-0378">Hydrolase</keyword>
<evidence type="ECO:0000256" key="8">
    <source>
        <dbReference type="ARBA" id="ARBA00022552"/>
    </source>
</evidence>
<dbReference type="EMBL" id="JADINE010000015">
    <property type="protein sequence ID" value="MBO8407012.1"/>
    <property type="molecule type" value="Genomic_DNA"/>
</dbReference>
<reference evidence="20" key="2">
    <citation type="journal article" date="2021" name="PeerJ">
        <title>Extensive microbial diversity within the chicken gut microbiome revealed by metagenomics and culture.</title>
        <authorList>
            <person name="Gilroy R."/>
            <person name="Ravi A."/>
            <person name="Getino M."/>
            <person name="Pursley I."/>
            <person name="Horton D.L."/>
            <person name="Alikhan N.F."/>
            <person name="Baker D."/>
            <person name="Gharbi K."/>
            <person name="Hall N."/>
            <person name="Watson M."/>
            <person name="Adriaenssens E.M."/>
            <person name="Foster-Nyarko E."/>
            <person name="Jarju S."/>
            <person name="Secka A."/>
            <person name="Antonio M."/>
            <person name="Oren A."/>
            <person name="Chaudhuri R.R."/>
            <person name="La Ragione R."/>
            <person name="Hildebrand F."/>
            <person name="Pallen M.J."/>
        </authorList>
    </citation>
    <scope>NUCLEOTIDE SEQUENCE</scope>
    <source>
        <strain evidence="20">B1-16210</strain>
    </source>
</reference>
<keyword evidence="7" id="KW-0997">Cell inner membrane</keyword>